<feature type="compositionally biased region" description="Basic and acidic residues" evidence="1">
    <location>
        <begin position="155"/>
        <end position="177"/>
    </location>
</feature>
<dbReference type="Proteomes" id="UP000515369">
    <property type="component" value="Chromosome"/>
</dbReference>
<feature type="compositionally biased region" description="Polar residues" evidence="1">
    <location>
        <begin position="95"/>
        <end position="112"/>
    </location>
</feature>
<dbReference type="EMBL" id="CP059732">
    <property type="protein sequence ID" value="QMW06597.1"/>
    <property type="molecule type" value="Genomic_DNA"/>
</dbReference>
<feature type="region of interest" description="Disordered" evidence="1">
    <location>
        <begin position="95"/>
        <end position="114"/>
    </location>
</feature>
<gene>
    <name evidence="2" type="ORF">H3H32_17715</name>
</gene>
<evidence type="ECO:0000313" key="2">
    <source>
        <dbReference type="EMBL" id="QMW06597.1"/>
    </source>
</evidence>
<protein>
    <recommendedName>
        <fullName evidence="4">Outer membrane protein beta-barrel domain-containing protein</fullName>
    </recommendedName>
</protein>
<feature type="compositionally biased region" description="Polar residues" evidence="1">
    <location>
        <begin position="185"/>
        <end position="249"/>
    </location>
</feature>
<feature type="region of interest" description="Disordered" evidence="1">
    <location>
        <begin position="153"/>
        <end position="272"/>
    </location>
</feature>
<evidence type="ECO:0000256" key="1">
    <source>
        <dbReference type="SAM" id="MobiDB-lite"/>
    </source>
</evidence>
<feature type="compositionally biased region" description="Polar residues" evidence="1">
    <location>
        <begin position="286"/>
        <end position="304"/>
    </location>
</feature>
<accession>A0A7G5H655</accession>
<keyword evidence="3" id="KW-1185">Reference proteome</keyword>
<evidence type="ECO:0008006" key="4">
    <source>
        <dbReference type="Google" id="ProtNLM"/>
    </source>
</evidence>
<dbReference type="KEGG" id="sfol:H3H32_17715"/>
<proteinExistence type="predicted"/>
<evidence type="ECO:0000313" key="3">
    <source>
        <dbReference type="Proteomes" id="UP000515369"/>
    </source>
</evidence>
<sequence>MKTDRFSDIIRRKLESIRPEFTEKDWTRMQATLQQASPPLPGSAGAGQPFSGSVWSTHPWFMAAASVGTAALISFSVWQRSQISDLQKTVGQLKQKSDSTQVAPMSPAQEQPTLAKADNAVQPSQNQESAAAQNISGQRDTVYITRYVQVPSRSQFDHSEERHDVRTETPPDQRYAETGRAPVNSGLSRQQNDLNSNQKTDSYGVSSTPLTSDRNTSDLASPTLTGTTNAPSASEKNSTYSSEMSGNESNRLAGNRRAGRRQKGRDTNRNNLYESESYAGQSAINQTRNTNLPPNDPTASTNRTSASAEQSVASASYELANSRSLSTKTVNWSALMAQRSKRIRQAWTPAVTDVVEQKSTAPESQPTPRVGTQFRLGVGGELASGSQNFGVFSEVLLGKHWSLGIGFVKANYTNKFTDDQDFEKRTHRDFKNAFGPGIDQFREIVGIDTRQTRYQIPISLGYRIPLNASLTLLSSVGTYLNLNNLENVSFYCRLPLLPFQPNPNKYATGQVDLIKKQPIDLINSLALGAGLEWHSRHWALQGTPVLNMPIQSATTMMQPDQNWQQKATVSLRARLLYNF</sequence>
<dbReference type="RefSeq" id="WP_182463994.1">
    <property type="nucleotide sequence ID" value="NZ_CP059732.1"/>
</dbReference>
<reference evidence="2 3" key="1">
    <citation type="submission" date="2020-07" db="EMBL/GenBank/DDBJ databases">
        <title>Spirosoma foliorum sp. nov., isolated from the leaves on the Nejang mountain Korea, Republic of.</title>
        <authorList>
            <person name="Ho H."/>
            <person name="Lee Y.-J."/>
            <person name="Nurcahyanto D.-A."/>
            <person name="Kim S.-G."/>
        </authorList>
    </citation>
    <scope>NUCLEOTIDE SEQUENCE [LARGE SCALE GENOMIC DNA]</scope>
    <source>
        <strain evidence="2 3">PL0136</strain>
    </source>
</reference>
<name>A0A7G5H655_9BACT</name>
<dbReference type="AlphaFoldDB" id="A0A7G5H655"/>
<organism evidence="2 3">
    <name type="scientific">Spirosoma foliorum</name>
    <dbReference type="NCBI Taxonomy" id="2710596"/>
    <lineage>
        <taxon>Bacteria</taxon>
        <taxon>Pseudomonadati</taxon>
        <taxon>Bacteroidota</taxon>
        <taxon>Cytophagia</taxon>
        <taxon>Cytophagales</taxon>
        <taxon>Cytophagaceae</taxon>
        <taxon>Spirosoma</taxon>
    </lineage>
</organism>
<feature type="region of interest" description="Disordered" evidence="1">
    <location>
        <begin position="286"/>
        <end position="309"/>
    </location>
</feature>